<dbReference type="AlphaFoldDB" id="A0AAV4VL77"/>
<feature type="region of interest" description="Disordered" evidence="1">
    <location>
        <begin position="49"/>
        <end position="78"/>
    </location>
</feature>
<reference evidence="2 3" key="1">
    <citation type="submission" date="2021-06" db="EMBL/GenBank/DDBJ databases">
        <title>Caerostris extrusa draft genome.</title>
        <authorList>
            <person name="Kono N."/>
            <person name="Arakawa K."/>
        </authorList>
    </citation>
    <scope>NUCLEOTIDE SEQUENCE [LARGE SCALE GENOMIC DNA]</scope>
</reference>
<protein>
    <recommendedName>
        <fullName evidence="4">Histone acetyltransferase</fullName>
    </recommendedName>
</protein>
<accession>A0AAV4VL77</accession>
<gene>
    <name evidence="2" type="ORF">CEXT_684051</name>
</gene>
<comment type="caution">
    <text evidence="2">The sequence shown here is derived from an EMBL/GenBank/DDBJ whole genome shotgun (WGS) entry which is preliminary data.</text>
</comment>
<evidence type="ECO:0000313" key="3">
    <source>
        <dbReference type="Proteomes" id="UP001054945"/>
    </source>
</evidence>
<sequence>MFPPQPPPHPPEEQRGLHNLASYWAGALSEILANVRRINGTTVMDCPSHEPQWSVGRHPGRAKRVPKDREKEEEKKKKTLAAVGEWVAGVG</sequence>
<name>A0AAV4VL77_CAEEX</name>
<proteinExistence type="predicted"/>
<feature type="compositionally biased region" description="Basic and acidic residues" evidence="1">
    <location>
        <begin position="65"/>
        <end position="76"/>
    </location>
</feature>
<evidence type="ECO:0000256" key="1">
    <source>
        <dbReference type="SAM" id="MobiDB-lite"/>
    </source>
</evidence>
<dbReference type="EMBL" id="BPLR01014733">
    <property type="protein sequence ID" value="GIY70916.1"/>
    <property type="molecule type" value="Genomic_DNA"/>
</dbReference>
<dbReference type="Proteomes" id="UP001054945">
    <property type="component" value="Unassembled WGS sequence"/>
</dbReference>
<organism evidence="2 3">
    <name type="scientific">Caerostris extrusa</name>
    <name type="common">Bark spider</name>
    <name type="synonym">Caerostris bankana</name>
    <dbReference type="NCBI Taxonomy" id="172846"/>
    <lineage>
        <taxon>Eukaryota</taxon>
        <taxon>Metazoa</taxon>
        <taxon>Ecdysozoa</taxon>
        <taxon>Arthropoda</taxon>
        <taxon>Chelicerata</taxon>
        <taxon>Arachnida</taxon>
        <taxon>Araneae</taxon>
        <taxon>Araneomorphae</taxon>
        <taxon>Entelegynae</taxon>
        <taxon>Araneoidea</taxon>
        <taxon>Araneidae</taxon>
        <taxon>Caerostris</taxon>
    </lineage>
</organism>
<keyword evidence="3" id="KW-1185">Reference proteome</keyword>
<evidence type="ECO:0000313" key="2">
    <source>
        <dbReference type="EMBL" id="GIY70916.1"/>
    </source>
</evidence>
<evidence type="ECO:0008006" key="4">
    <source>
        <dbReference type="Google" id="ProtNLM"/>
    </source>
</evidence>